<dbReference type="SUPFAM" id="SSF52980">
    <property type="entry name" value="Restriction endonuclease-like"/>
    <property type="match status" value="1"/>
</dbReference>
<keyword evidence="3" id="KW-1185">Reference proteome</keyword>
<reference evidence="2 3" key="1">
    <citation type="journal article" date="2019" name="Environ. Microbiol.">
        <title>Species interactions and distinct microbial communities in high Arctic permafrost affected cryosols are associated with the CH4 and CO2 gas fluxes.</title>
        <authorList>
            <person name="Altshuler I."/>
            <person name="Hamel J."/>
            <person name="Turney S."/>
            <person name="Magnuson E."/>
            <person name="Levesque R."/>
            <person name="Greer C."/>
            <person name="Whyte L.G."/>
        </authorList>
    </citation>
    <scope>NUCLEOTIDE SEQUENCE [LARGE SCALE GENOMIC DNA]</scope>
    <source>
        <strain evidence="2 3">S9.3B</strain>
    </source>
</reference>
<evidence type="ECO:0000313" key="2">
    <source>
        <dbReference type="EMBL" id="TPG53242.1"/>
    </source>
</evidence>
<dbReference type="EMBL" id="RCZP01000018">
    <property type="protein sequence ID" value="TPG53242.1"/>
    <property type="molecule type" value="Genomic_DNA"/>
</dbReference>
<dbReference type="InterPro" id="IPR011335">
    <property type="entry name" value="Restrct_endonuc-II-like"/>
</dbReference>
<dbReference type="AlphaFoldDB" id="A0A502FVF8"/>
<evidence type="ECO:0000313" key="3">
    <source>
        <dbReference type="Proteomes" id="UP000317078"/>
    </source>
</evidence>
<protein>
    <recommendedName>
        <fullName evidence="1">YqaJ viral recombinase domain-containing protein</fullName>
    </recommendedName>
</protein>
<dbReference type="PANTHER" id="PTHR46609:SF6">
    <property type="entry name" value="EXONUCLEASE, PHAGE-TYPE_RECB, C-TERMINAL DOMAIN-CONTAINING PROTEIN-RELATED"/>
    <property type="match status" value="1"/>
</dbReference>
<evidence type="ECO:0000259" key="1">
    <source>
        <dbReference type="Pfam" id="PF09588"/>
    </source>
</evidence>
<dbReference type="RefSeq" id="WP_140884944.1">
    <property type="nucleotide sequence ID" value="NZ_RCZP01000018.1"/>
</dbReference>
<comment type="caution">
    <text evidence="2">The sequence shown here is derived from an EMBL/GenBank/DDBJ whole genome shotgun (WGS) entry which is preliminary data.</text>
</comment>
<feature type="domain" description="YqaJ viral recombinase" evidence="1">
    <location>
        <begin position="12"/>
        <end position="151"/>
    </location>
</feature>
<dbReference type="Proteomes" id="UP000317078">
    <property type="component" value="Unassembled WGS sequence"/>
</dbReference>
<dbReference type="InterPro" id="IPR051703">
    <property type="entry name" value="NF-kappa-B_Signaling_Reg"/>
</dbReference>
<dbReference type="OrthoDB" id="1245848at2"/>
<sequence>MIEHTVQQGTAEWLKLRLGVVTASEVHCIITPKTGDLSASAPAYAYRLLAEKLLGEPLQSLEGLEWVERGKELEPDAVRAYEFLQEVETRQVGFITTDDGRIGASPDRLWVGKAWGVEIKCPAPQTHIGYLVDGWHLKYRPQVMMQMLVGELEGVDRYSYHPRMPPALERTPRDERYIGKLQAALDGFLEMLDAMEARARASGHFEERKQLQTVAEAAYADRLEEA</sequence>
<name>A0A502FVF8_9PROT</name>
<gene>
    <name evidence="2" type="ORF">EAH89_17130</name>
</gene>
<dbReference type="Gene3D" id="3.90.320.10">
    <property type="match status" value="1"/>
</dbReference>
<organism evidence="2 3">
    <name type="scientific">Muricoccus nepalensis</name>
    <dbReference type="NCBI Taxonomy" id="1854500"/>
    <lineage>
        <taxon>Bacteria</taxon>
        <taxon>Pseudomonadati</taxon>
        <taxon>Pseudomonadota</taxon>
        <taxon>Alphaproteobacteria</taxon>
        <taxon>Acetobacterales</taxon>
        <taxon>Roseomonadaceae</taxon>
        <taxon>Muricoccus</taxon>
    </lineage>
</organism>
<dbReference type="CDD" id="cd22343">
    <property type="entry name" value="PDDEXK_lambda_exonuclease-like"/>
    <property type="match status" value="1"/>
</dbReference>
<proteinExistence type="predicted"/>
<accession>A0A502FVF8</accession>
<dbReference type="Pfam" id="PF09588">
    <property type="entry name" value="YqaJ"/>
    <property type="match status" value="1"/>
</dbReference>
<dbReference type="InterPro" id="IPR011604">
    <property type="entry name" value="PDDEXK-like_dom_sf"/>
</dbReference>
<dbReference type="PANTHER" id="PTHR46609">
    <property type="entry name" value="EXONUCLEASE, PHAGE-TYPE/RECB, C-TERMINAL DOMAIN-CONTAINING PROTEIN"/>
    <property type="match status" value="1"/>
</dbReference>
<dbReference type="InterPro" id="IPR019080">
    <property type="entry name" value="YqaJ_viral_recombinase"/>
</dbReference>